<reference evidence="2 3" key="1">
    <citation type="journal article" date="2012" name="New Phytol.">
        <title>Insight into trade-off between wood decay and parasitism from the genome of a fungal forest pathogen.</title>
        <authorList>
            <person name="Olson A."/>
            <person name="Aerts A."/>
            <person name="Asiegbu F."/>
            <person name="Belbahri L."/>
            <person name="Bouzid O."/>
            <person name="Broberg A."/>
            <person name="Canback B."/>
            <person name="Coutinho P.M."/>
            <person name="Cullen D."/>
            <person name="Dalman K."/>
            <person name="Deflorio G."/>
            <person name="van Diepen L.T."/>
            <person name="Dunand C."/>
            <person name="Duplessis S."/>
            <person name="Durling M."/>
            <person name="Gonthier P."/>
            <person name="Grimwood J."/>
            <person name="Fossdal C.G."/>
            <person name="Hansson D."/>
            <person name="Henrissat B."/>
            <person name="Hietala A."/>
            <person name="Himmelstrand K."/>
            <person name="Hoffmeister D."/>
            <person name="Hogberg N."/>
            <person name="James T.Y."/>
            <person name="Karlsson M."/>
            <person name="Kohler A."/>
            <person name="Kues U."/>
            <person name="Lee Y.H."/>
            <person name="Lin Y.C."/>
            <person name="Lind M."/>
            <person name="Lindquist E."/>
            <person name="Lombard V."/>
            <person name="Lucas S."/>
            <person name="Lunden K."/>
            <person name="Morin E."/>
            <person name="Murat C."/>
            <person name="Park J."/>
            <person name="Raffaello T."/>
            <person name="Rouze P."/>
            <person name="Salamov A."/>
            <person name="Schmutz J."/>
            <person name="Solheim H."/>
            <person name="Stahlberg J."/>
            <person name="Velez H."/>
            <person name="de Vries R.P."/>
            <person name="Wiebenga A."/>
            <person name="Woodward S."/>
            <person name="Yakovlev I."/>
            <person name="Garbelotto M."/>
            <person name="Martin F."/>
            <person name="Grigoriev I.V."/>
            <person name="Stenlid J."/>
        </authorList>
    </citation>
    <scope>NUCLEOTIDE SEQUENCE [LARGE SCALE GENOMIC DNA]</scope>
    <source>
        <strain evidence="2 3">TC 32-1</strain>
    </source>
</reference>
<organism evidence="2 3">
    <name type="scientific">Heterobasidion irregulare (strain TC 32-1)</name>
    <dbReference type="NCBI Taxonomy" id="747525"/>
    <lineage>
        <taxon>Eukaryota</taxon>
        <taxon>Fungi</taxon>
        <taxon>Dikarya</taxon>
        <taxon>Basidiomycota</taxon>
        <taxon>Agaricomycotina</taxon>
        <taxon>Agaricomycetes</taxon>
        <taxon>Russulales</taxon>
        <taxon>Bondarzewiaceae</taxon>
        <taxon>Heterobasidion</taxon>
        <taxon>Heterobasidion annosum species complex</taxon>
    </lineage>
</organism>
<dbReference type="InterPro" id="IPR012341">
    <property type="entry name" value="6hp_glycosidase-like_sf"/>
</dbReference>
<dbReference type="RefSeq" id="XP_009552511.1">
    <property type="nucleotide sequence ID" value="XM_009554216.1"/>
</dbReference>
<protein>
    <submittedName>
        <fullName evidence="2">Glycoside hydrolase family 105 protein</fullName>
    </submittedName>
</protein>
<accession>W4JQJ0</accession>
<dbReference type="STRING" id="747525.W4JQJ0"/>
<dbReference type="GeneID" id="20678373"/>
<dbReference type="InParanoid" id="W4JQJ0"/>
<dbReference type="Pfam" id="PF07470">
    <property type="entry name" value="Glyco_hydro_88"/>
    <property type="match status" value="1"/>
</dbReference>
<dbReference type="GO" id="GO:0005975">
    <property type="term" value="P:carbohydrate metabolic process"/>
    <property type="evidence" value="ECO:0007669"/>
    <property type="project" value="InterPro"/>
</dbReference>
<proteinExistence type="predicted"/>
<dbReference type="PANTHER" id="PTHR33886">
    <property type="entry name" value="UNSATURATED RHAMNOGALACTURONAN HYDROLASE (EUROFUNG)"/>
    <property type="match status" value="1"/>
</dbReference>
<gene>
    <name evidence="2" type="ORF">HETIRDRAFT_56790</name>
</gene>
<dbReference type="PANTHER" id="PTHR33886:SF11">
    <property type="entry name" value="WALL GLYCOSYL HYDROLASE YTER, PUTATIVE (AFU_ORTHOLOGUE AFUA_2G14630)-RELATED"/>
    <property type="match status" value="1"/>
</dbReference>
<keyword evidence="3" id="KW-1185">Reference proteome</keyword>
<keyword evidence="1 2" id="KW-0378">Hydrolase</keyword>
<dbReference type="InterPro" id="IPR008928">
    <property type="entry name" value="6-hairpin_glycosidase_sf"/>
</dbReference>
<dbReference type="SUPFAM" id="SSF48208">
    <property type="entry name" value="Six-hairpin glycosidases"/>
    <property type="match status" value="1"/>
</dbReference>
<sequence length="365" mass="40973">MGSPVVSYEHGEFQWALRLLYEKTGNASYYQYIKAGVDRVVGSDGSVGGGYNVSQYQLDPLRVGPSFIYLYSQTGEEKYKKAADVFHGQLATHPRTAQGQFWHKLIYPNQGMCENCLRWLDGIYMGEVFYATYTAAFQPNNQTAWNDILLQFTLMYNNTLQTLASTDSNSTYTGLLYHGYDYSHVQNWASPDRGHSPEIWDRALGWYMMALVDVIPLFPLSHPARQTLAAILDTLVARLVAAAQRDAPAAGVWWLVMSKPGFARNYFESSGGAMFVYAVLRAIRTGLVEDADGGKIMAMKKAYEYMTENWVLPQRNGTMNWNNTVVVGSLQPGNDYDYYVSQAIDINDLKGAAAFVLASLEYELL</sequence>
<evidence type="ECO:0000256" key="1">
    <source>
        <dbReference type="ARBA" id="ARBA00022801"/>
    </source>
</evidence>
<dbReference type="Proteomes" id="UP000030671">
    <property type="component" value="Unassembled WGS sequence"/>
</dbReference>
<dbReference type="EMBL" id="KI925466">
    <property type="protein sequence ID" value="ETW75156.1"/>
    <property type="molecule type" value="Genomic_DNA"/>
</dbReference>
<name>W4JQJ0_HETIT</name>
<dbReference type="InterPro" id="IPR010905">
    <property type="entry name" value="Glyco_hydro_88"/>
</dbReference>
<evidence type="ECO:0000313" key="3">
    <source>
        <dbReference type="Proteomes" id="UP000030671"/>
    </source>
</evidence>
<dbReference type="OrthoDB" id="540611at2759"/>
<dbReference type="InterPro" id="IPR052043">
    <property type="entry name" value="PolySaccharide_Degr_Enz"/>
</dbReference>
<dbReference type="Gene3D" id="1.50.10.10">
    <property type="match status" value="1"/>
</dbReference>
<evidence type="ECO:0000313" key="2">
    <source>
        <dbReference type="EMBL" id="ETW75156.1"/>
    </source>
</evidence>
<dbReference type="HOGENOM" id="CLU_038720_1_0_1"/>
<dbReference type="AlphaFoldDB" id="W4JQJ0"/>
<dbReference type="GO" id="GO:0016787">
    <property type="term" value="F:hydrolase activity"/>
    <property type="evidence" value="ECO:0007669"/>
    <property type="project" value="UniProtKB-KW"/>
</dbReference>
<dbReference type="eggNOG" id="ENOG502QV67">
    <property type="taxonomic scope" value="Eukaryota"/>
</dbReference>
<dbReference type="KEGG" id="hir:HETIRDRAFT_56790"/>